<sequence length="228" mass="21962">MLRPSPAMVVAVVALVASLGGTSYAAATLAKNSVGSPQLKTGAVKTADLGANAVTAAKVKNGSLLAADFKAGQLPAGPAGVAGPAGPAGPAGATGPAGPAGPIGPSTALLAEKDTHNVGISAVSHTVLTQTLAAGDYTFLVSAGLENTSGSAGEFTCAIIEPIGNDFTATLGEVVVTLEDNEKAGVSIVGATHTDGATVELNCDSTGGGQFATVTEPRLISTRVGSVG</sequence>
<organism evidence="3 4">
    <name type="scientific">Solirubrobacter phytolaccae</name>
    <dbReference type="NCBI Taxonomy" id="1404360"/>
    <lineage>
        <taxon>Bacteria</taxon>
        <taxon>Bacillati</taxon>
        <taxon>Actinomycetota</taxon>
        <taxon>Thermoleophilia</taxon>
        <taxon>Solirubrobacterales</taxon>
        <taxon>Solirubrobacteraceae</taxon>
        <taxon>Solirubrobacter</taxon>
    </lineage>
</organism>
<evidence type="ECO:0000256" key="1">
    <source>
        <dbReference type="SAM" id="MobiDB-lite"/>
    </source>
</evidence>
<feature type="compositionally biased region" description="Low complexity" evidence="1">
    <location>
        <begin position="80"/>
        <end position="97"/>
    </location>
</feature>
<evidence type="ECO:0000256" key="2">
    <source>
        <dbReference type="SAM" id="SignalP"/>
    </source>
</evidence>
<protein>
    <recommendedName>
        <fullName evidence="5">Collagen-like protein</fullName>
    </recommendedName>
</protein>
<evidence type="ECO:0000313" key="3">
    <source>
        <dbReference type="EMBL" id="MDA0178838.1"/>
    </source>
</evidence>
<comment type="caution">
    <text evidence="3">The sequence shown here is derived from an EMBL/GenBank/DDBJ whole genome shotgun (WGS) entry which is preliminary data.</text>
</comment>
<feature type="chain" id="PRO_5040972760" description="Collagen-like protein" evidence="2">
    <location>
        <begin position="26"/>
        <end position="228"/>
    </location>
</feature>
<reference evidence="3" key="1">
    <citation type="submission" date="2022-10" db="EMBL/GenBank/DDBJ databases">
        <title>The WGS of Solirubrobacter phytolaccae KCTC 29190.</title>
        <authorList>
            <person name="Jiang Z."/>
        </authorList>
    </citation>
    <scope>NUCLEOTIDE SEQUENCE</scope>
    <source>
        <strain evidence="3">KCTC 29190</strain>
    </source>
</reference>
<dbReference type="Gene3D" id="1.20.5.320">
    <property type="entry name" value="6-Phosphogluconate Dehydrogenase, domain 3"/>
    <property type="match status" value="1"/>
</dbReference>
<dbReference type="EMBL" id="JAPDDP010000002">
    <property type="protein sequence ID" value="MDA0178838.1"/>
    <property type="molecule type" value="Genomic_DNA"/>
</dbReference>
<evidence type="ECO:0000313" key="4">
    <source>
        <dbReference type="Proteomes" id="UP001147653"/>
    </source>
</evidence>
<feature type="region of interest" description="Disordered" evidence="1">
    <location>
        <begin position="80"/>
        <end position="106"/>
    </location>
</feature>
<evidence type="ECO:0008006" key="5">
    <source>
        <dbReference type="Google" id="ProtNLM"/>
    </source>
</evidence>
<name>A0A9X3N321_9ACTN</name>
<gene>
    <name evidence="3" type="ORF">OJ997_00905</name>
</gene>
<accession>A0A9X3N321</accession>
<dbReference type="Proteomes" id="UP001147653">
    <property type="component" value="Unassembled WGS sequence"/>
</dbReference>
<keyword evidence="4" id="KW-1185">Reference proteome</keyword>
<feature type="signal peptide" evidence="2">
    <location>
        <begin position="1"/>
        <end position="25"/>
    </location>
</feature>
<dbReference type="AlphaFoldDB" id="A0A9X3N321"/>
<keyword evidence="2" id="KW-0732">Signal</keyword>
<dbReference type="RefSeq" id="WP_270023107.1">
    <property type="nucleotide sequence ID" value="NZ_JAPDDP010000002.1"/>
</dbReference>
<proteinExistence type="predicted"/>